<reference evidence="1 2" key="1">
    <citation type="submission" date="2018-05" db="EMBL/GenBank/DDBJ databases">
        <title>Genome sequencing and assembly of the regulated plant pathogen Lachnellula willkommii and related sister species for the development of diagnostic species identification markers.</title>
        <authorList>
            <person name="Giroux E."/>
            <person name="Bilodeau G."/>
        </authorList>
    </citation>
    <scope>NUCLEOTIDE SEQUENCE [LARGE SCALE GENOMIC DNA]</scope>
    <source>
        <strain evidence="1 2">CBS 197.66</strain>
    </source>
</reference>
<dbReference type="AlphaFoldDB" id="A0A8H8UCT1"/>
<evidence type="ECO:0008006" key="3">
    <source>
        <dbReference type="Google" id="ProtNLM"/>
    </source>
</evidence>
<dbReference type="InterPro" id="IPR011333">
    <property type="entry name" value="SKP1/BTB/POZ_sf"/>
</dbReference>
<dbReference type="EMBL" id="QGMJ01000249">
    <property type="protein sequence ID" value="TVY39024.1"/>
    <property type="molecule type" value="Genomic_DNA"/>
</dbReference>
<evidence type="ECO:0000313" key="1">
    <source>
        <dbReference type="EMBL" id="TVY39024.1"/>
    </source>
</evidence>
<evidence type="ECO:0000313" key="2">
    <source>
        <dbReference type="Proteomes" id="UP000462212"/>
    </source>
</evidence>
<dbReference type="Proteomes" id="UP000462212">
    <property type="component" value="Unassembled WGS sequence"/>
</dbReference>
<dbReference type="OrthoDB" id="2129688at2759"/>
<keyword evidence="2" id="KW-1185">Reference proteome</keyword>
<protein>
    <recommendedName>
        <fullName evidence="3">BTB domain-containing protein</fullName>
    </recommendedName>
</protein>
<dbReference type="Gene3D" id="3.30.710.10">
    <property type="entry name" value="Potassium Channel Kv1.1, Chain A"/>
    <property type="match status" value="1"/>
</dbReference>
<accession>A0A8H8UCT1</accession>
<name>A0A8H8UCT1_9HELO</name>
<comment type="caution">
    <text evidence="1">The sequence shown here is derived from an EMBL/GenBank/DDBJ whole genome shotgun (WGS) entry which is preliminary data.</text>
</comment>
<gene>
    <name evidence="1" type="ORF">LSUB1_G004581</name>
</gene>
<organism evidence="1 2">
    <name type="scientific">Lachnellula subtilissima</name>
    <dbReference type="NCBI Taxonomy" id="602034"/>
    <lineage>
        <taxon>Eukaryota</taxon>
        <taxon>Fungi</taxon>
        <taxon>Dikarya</taxon>
        <taxon>Ascomycota</taxon>
        <taxon>Pezizomycotina</taxon>
        <taxon>Leotiomycetes</taxon>
        <taxon>Helotiales</taxon>
        <taxon>Lachnaceae</taxon>
        <taxon>Lachnellula</taxon>
    </lineage>
</organism>
<proteinExistence type="predicted"/>
<sequence>MATQSTVKKQKITSLPIIFTLPSLNPDVRIQVFHDWEFHVHSVVLKLHSALFRKFLDSADKVHDNAVEPSVSGSIVKQGSWGGAKPASGGCFRYEWVTQIDDDGNGWYLAEKSKALAEKQEMSHYKGRQIIEKNTFETMLKAIYSENEPHAGATLDELERLTAMADYYGALRVVSRAVDVGLLANSNLGPELKLGLIEATKLRNKALFQDSLILCLGPWSKPSFNDGGLEDHPNLFAVAKAAHATICVRLASVHHQMLNYASTEFNALHSTITEAKSIGDELVSAANRARMVAADDYVQLPLYYYFLSYSNTISSHVDKEEAYISPLLVNDMLLDKRANAGQKGFLDYFLIKHADGDEYEFPWDTKETVW</sequence>
<dbReference type="SUPFAM" id="SSF54695">
    <property type="entry name" value="POZ domain"/>
    <property type="match status" value="1"/>
</dbReference>